<organism evidence="1 2">
    <name type="scientific">Trichinella nativa</name>
    <dbReference type="NCBI Taxonomy" id="6335"/>
    <lineage>
        <taxon>Eukaryota</taxon>
        <taxon>Metazoa</taxon>
        <taxon>Ecdysozoa</taxon>
        <taxon>Nematoda</taxon>
        <taxon>Enoplea</taxon>
        <taxon>Dorylaimia</taxon>
        <taxon>Trichinellida</taxon>
        <taxon>Trichinellidae</taxon>
        <taxon>Trichinella</taxon>
    </lineage>
</organism>
<accession>A0A0V1LMZ3</accession>
<reference evidence="1 2" key="1">
    <citation type="submission" date="2015-05" db="EMBL/GenBank/DDBJ databases">
        <title>Evolution of Trichinella species and genotypes.</title>
        <authorList>
            <person name="Korhonen P.K."/>
            <person name="Edoardo P."/>
            <person name="Giuseppe L.R."/>
            <person name="Gasser R.B."/>
        </authorList>
    </citation>
    <scope>NUCLEOTIDE SEQUENCE [LARGE SCALE GENOMIC DNA]</scope>
    <source>
        <strain evidence="1">ISS10</strain>
    </source>
</reference>
<proteinExistence type="predicted"/>
<dbReference type="EMBL" id="JYDW01000025">
    <property type="protein sequence ID" value="KRZ60833.1"/>
    <property type="molecule type" value="Genomic_DNA"/>
</dbReference>
<name>A0A0V1LMZ3_9BILA</name>
<evidence type="ECO:0000313" key="2">
    <source>
        <dbReference type="Proteomes" id="UP000054721"/>
    </source>
</evidence>
<comment type="caution">
    <text evidence="1">The sequence shown here is derived from an EMBL/GenBank/DDBJ whole genome shotgun (WGS) entry which is preliminary data.</text>
</comment>
<dbReference type="Proteomes" id="UP000054721">
    <property type="component" value="Unassembled WGS sequence"/>
</dbReference>
<evidence type="ECO:0000313" key="1">
    <source>
        <dbReference type="EMBL" id="KRZ60833.1"/>
    </source>
</evidence>
<gene>
    <name evidence="1" type="ORF">T02_5023</name>
</gene>
<dbReference type="AlphaFoldDB" id="A0A0V1LMZ3"/>
<sequence length="70" mass="7689">MGVVGRSTNSVSVVEEQIQLIYHGYSILNFGHDDAVSHHRVPCDLLTSRAVKHIQLSSVFVGFEAVQAHT</sequence>
<keyword evidence="2" id="KW-1185">Reference proteome</keyword>
<protein>
    <submittedName>
        <fullName evidence="1">Uncharacterized protein</fullName>
    </submittedName>
</protein>
<dbReference type="OrthoDB" id="5912898at2759"/>